<dbReference type="SUPFAM" id="SSF56601">
    <property type="entry name" value="beta-lactamase/transpeptidase-like"/>
    <property type="match status" value="1"/>
</dbReference>
<dbReference type="InterPro" id="IPR012338">
    <property type="entry name" value="Beta-lactam/transpept-like"/>
</dbReference>
<dbReference type="InterPro" id="IPR045155">
    <property type="entry name" value="Beta-lactam_cat"/>
</dbReference>
<dbReference type="AlphaFoldDB" id="A0A9D2ECM6"/>
<gene>
    <name evidence="2" type="ORF">H9815_04640</name>
</gene>
<reference evidence="2" key="2">
    <citation type="submission" date="2021-04" db="EMBL/GenBank/DDBJ databases">
        <authorList>
            <person name="Gilroy R."/>
        </authorList>
    </citation>
    <scope>NUCLEOTIDE SEQUENCE</scope>
    <source>
        <strain evidence="2">ChiGjej4B4-7305</strain>
    </source>
</reference>
<dbReference type="GO" id="GO:0046677">
    <property type="term" value="P:response to antibiotic"/>
    <property type="evidence" value="ECO:0007669"/>
    <property type="project" value="InterPro"/>
</dbReference>
<keyword evidence="2" id="KW-0378">Hydrolase</keyword>
<feature type="domain" description="Beta-lactamase class A catalytic" evidence="1">
    <location>
        <begin position="77"/>
        <end position="219"/>
    </location>
</feature>
<dbReference type="EMBL" id="DXBY01000075">
    <property type="protein sequence ID" value="HIZ35043.1"/>
    <property type="molecule type" value="Genomic_DNA"/>
</dbReference>
<dbReference type="PANTHER" id="PTHR35333">
    <property type="entry name" value="BETA-LACTAMASE"/>
    <property type="match status" value="1"/>
</dbReference>
<dbReference type="GO" id="GO:0030655">
    <property type="term" value="P:beta-lactam antibiotic catabolic process"/>
    <property type="evidence" value="ECO:0007669"/>
    <property type="project" value="InterPro"/>
</dbReference>
<protein>
    <submittedName>
        <fullName evidence="2">Class A beta-lactamase-related serine hydrolase</fullName>
    </submittedName>
</protein>
<dbReference type="GO" id="GO:0008800">
    <property type="term" value="F:beta-lactamase activity"/>
    <property type="evidence" value="ECO:0007669"/>
    <property type="project" value="InterPro"/>
</dbReference>
<sequence length="380" mass="40452">MNETTPQEEVVTWMRRVAALGVVVVLAATGCSAEEKDDSPSASSQACDIPEEADLSTADGWLSYFAQHLDDVSLVIEDDTGNRVEHRGAEVRPAASSIKVVHLLAYARAVHDGELDPQEEVGVEEWERYYYPADGGAHAAALERLEIAAVDHGNGIALAEDRSARVTVEELVTAMIRESDNAAADYLRHTLGDQAIVAAADDAGMSQTTVTSLLSTVLGAGYPDLAGEDPDDVAERYLNDEAWATERLQTAEGGYAAQAEYLAAHGPELTAADLAEAYSRIADDSLGEVGQIAQEHLEWQGAAPSGTVIGFKAGSLPGMVTGGFEIREEDGTTATAVLLIANMAEHDYNEAVTHGAWQQLIVGATSDDTLRDRLDCVIEQ</sequence>
<dbReference type="Pfam" id="PF13354">
    <property type="entry name" value="Beta-lactamase2"/>
    <property type="match status" value="1"/>
</dbReference>
<name>A0A9D2ECM6_9MICO</name>
<reference evidence="2" key="1">
    <citation type="journal article" date="2021" name="PeerJ">
        <title>Extensive microbial diversity within the chicken gut microbiome revealed by metagenomics and culture.</title>
        <authorList>
            <person name="Gilroy R."/>
            <person name="Ravi A."/>
            <person name="Getino M."/>
            <person name="Pursley I."/>
            <person name="Horton D.L."/>
            <person name="Alikhan N.F."/>
            <person name="Baker D."/>
            <person name="Gharbi K."/>
            <person name="Hall N."/>
            <person name="Watson M."/>
            <person name="Adriaenssens E.M."/>
            <person name="Foster-Nyarko E."/>
            <person name="Jarju S."/>
            <person name="Secka A."/>
            <person name="Antonio M."/>
            <person name="Oren A."/>
            <person name="Chaudhuri R.R."/>
            <person name="La Ragione R."/>
            <person name="Hildebrand F."/>
            <person name="Pallen M.J."/>
        </authorList>
    </citation>
    <scope>NUCLEOTIDE SEQUENCE</scope>
    <source>
        <strain evidence="2">ChiGjej4B4-7305</strain>
    </source>
</reference>
<evidence type="ECO:0000259" key="1">
    <source>
        <dbReference type="Pfam" id="PF13354"/>
    </source>
</evidence>
<dbReference type="Gene3D" id="3.40.710.10">
    <property type="entry name" value="DD-peptidase/beta-lactamase superfamily"/>
    <property type="match status" value="1"/>
</dbReference>
<evidence type="ECO:0000313" key="2">
    <source>
        <dbReference type="EMBL" id="HIZ35043.1"/>
    </source>
</evidence>
<dbReference type="Proteomes" id="UP000824037">
    <property type="component" value="Unassembled WGS sequence"/>
</dbReference>
<accession>A0A9D2ECM6</accession>
<organism evidence="2 3">
    <name type="scientific">Candidatus Ruania gallistercoris</name>
    <dbReference type="NCBI Taxonomy" id="2838746"/>
    <lineage>
        <taxon>Bacteria</taxon>
        <taxon>Bacillati</taxon>
        <taxon>Actinomycetota</taxon>
        <taxon>Actinomycetes</taxon>
        <taxon>Micrococcales</taxon>
        <taxon>Ruaniaceae</taxon>
        <taxon>Ruania</taxon>
    </lineage>
</organism>
<comment type="caution">
    <text evidence="2">The sequence shown here is derived from an EMBL/GenBank/DDBJ whole genome shotgun (WGS) entry which is preliminary data.</text>
</comment>
<evidence type="ECO:0000313" key="3">
    <source>
        <dbReference type="Proteomes" id="UP000824037"/>
    </source>
</evidence>
<proteinExistence type="predicted"/>
<dbReference type="InterPro" id="IPR000871">
    <property type="entry name" value="Beta-lactam_class-A"/>
</dbReference>
<dbReference type="PANTHER" id="PTHR35333:SF3">
    <property type="entry name" value="BETA-LACTAMASE-TYPE TRANSPEPTIDASE FOLD CONTAINING PROTEIN"/>
    <property type="match status" value="1"/>
</dbReference>